<dbReference type="InterPro" id="IPR050790">
    <property type="entry name" value="ExbB/TolQ_transport"/>
</dbReference>
<dbReference type="Proteomes" id="UP001628193">
    <property type="component" value="Unassembled WGS sequence"/>
</dbReference>
<evidence type="ECO:0000256" key="1">
    <source>
        <dbReference type="ARBA" id="ARBA00004651"/>
    </source>
</evidence>
<organism evidence="9 10">
    <name type="scientific">Candidatus Magnetaquiglobus chichijimensis</name>
    <dbReference type="NCBI Taxonomy" id="3141448"/>
    <lineage>
        <taxon>Bacteria</taxon>
        <taxon>Pseudomonadati</taxon>
        <taxon>Pseudomonadota</taxon>
        <taxon>Magnetococcia</taxon>
        <taxon>Magnetococcales</taxon>
        <taxon>Candidatus Magnetaquicoccaceae</taxon>
        <taxon>Candidatus Magnetaquiglobus</taxon>
    </lineage>
</organism>
<keyword evidence="2" id="KW-1003">Cell membrane</keyword>
<keyword evidence="6" id="KW-0813">Transport</keyword>
<evidence type="ECO:0000313" key="9">
    <source>
        <dbReference type="EMBL" id="GAB0056636.1"/>
    </source>
</evidence>
<comment type="subcellular location">
    <subcellularLocation>
        <location evidence="1">Cell membrane</location>
        <topology evidence="1">Multi-pass membrane protein</topology>
    </subcellularLocation>
    <subcellularLocation>
        <location evidence="6">Membrane</location>
        <topology evidence="6">Multi-pass membrane protein</topology>
    </subcellularLocation>
</comment>
<protein>
    <submittedName>
        <fullName evidence="9">Tol-Pal system protein TolQ</fullName>
    </submittedName>
</protein>
<feature type="transmembrane region" description="Helical" evidence="7">
    <location>
        <begin position="118"/>
        <end position="145"/>
    </location>
</feature>
<dbReference type="PANTHER" id="PTHR30625">
    <property type="entry name" value="PROTEIN TOLQ"/>
    <property type="match status" value="1"/>
</dbReference>
<dbReference type="Pfam" id="PF01618">
    <property type="entry name" value="MotA_ExbB"/>
    <property type="match status" value="1"/>
</dbReference>
<evidence type="ECO:0000256" key="3">
    <source>
        <dbReference type="ARBA" id="ARBA00022692"/>
    </source>
</evidence>
<comment type="caution">
    <text evidence="9">The sequence shown here is derived from an EMBL/GenBank/DDBJ whole genome shotgun (WGS) entry which is preliminary data.</text>
</comment>
<proteinExistence type="inferred from homology"/>
<keyword evidence="5 7" id="KW-0472">Membrane</keyword>
<evidence type="ECO:0000313" key="10">
    <source>
        <dbReference type="Proteomes" id="UP001628193"/>
    </source>
</evidence>
<feature type="transmembrane region" description="Helical" evidence="7">
    <location>
        <begin position="165"/>
        <end position="186"/>
    </location>
</feature>
<accession>A0ABQ0C6W8</accession>
<evidence type="ECO:0000256" key="6">
    <source>
        <dbReference type="RuleBase" id="RU004057"/>
    </source>
</evidence>
<keyword evidence="3 7" id="KW-0812">Transmembrane</keyword>
<dbReference type="EMBL" id="BAAFGK010000004">
    <property type="protein sequence ID" value="GAB0056636.1"/>
    <property type="molecule type" value="Genomic_DNA"/>
</dbReference>
<keyword evidence="4 7" id="KW-1133">Transmembrane helix</keyword>
<evidence type="ECO:0000256" key="5">
    <source>
        <dbReference type="ARBA" id="ARBA00023136"/>
    </source>
</evidence>
<dbReference type="PANTHER" id="PTHR30625:SF3">
    <property type="entry name" value="TOL-PAL SYSTEM PROTEIN TOLQ"/>
    <property type="match status" value="1"/>
</dbReference>
<gene>
    <name evidence="9" type="primary">tolQ_1</name>
    <name evidence="9" type="ORF">SIID45300_00944</name>
</gene>
<reference evidence="9 10" key="1">
    <citation type="submission" date="2024-09" db="EMBL/GenBank/DDBJ databases">
        <title>Draft genome sequence of Candidatus Magnetaquicoccaceae bacterium FCR-1.</title>
        <authorList>
            <person name="Shimoshige H."/>
            <person name="Shimamura S."/>
            <person name="Taoka A."/>
            <person name="Kobayashi H."/>
            <person name="Maekawa T."/>
        </authorList>
    </citation>
    <scope>NUCLEOTIDE SEQUENCE [LARGE SCALE GENOMIC DNA]</scope>
    <source>
        <strain evidence="9 10">FCR-1</strain>
    </source>
</reference>
<sequence length="217" mass="22914">MGAGFGEHHPIKGKTLNESVSWLAWWVHADGVVKGIFLLLIALSIGGWTIILHKWNRFQGALKRERRIRHALDAGEPVVSSEALLGACLPDTRTGAALGEARIAVAVREERIELESGLTFLASIGVSTPFIGLLGTVWGIMHALSGLGHGSALSLDLVAGPVAEALVATAAGLFAAIPAAVGYNMLVRRLRRLMTLAEGNLLRLTALRAGDGRGHLA</sequence>
<keyword evidence="10" id="KW-1185">Reference proteome</keyword>
<evidence type="ECO:0000256" key="4">
    <source>
        <dbReference type="ARBA" id="ARBA00022989"/>
    </source>
</evidence>
<feature type="domain" description="MotA/TolQ/ExbB proton channel" evidence="8">
    <location>
        <begin position="102"/>
        <end position="196"/>
    </location>
</feature>
<evidence type="ECO:0000259" key="8">
    <source>
        <dbReference type="Pfam" id="PF01618"/>
    </source>
</evidence>
<feature type="transmembrane region" description="Helical" evidence="7">
    <location>
        <begin position="35"/>
        <end position="55"/>
    </location>
</feature>
<evidence type="ECO:0000256" key="2">
    <source>
        <dbReference type="ARBA" id="ARBA00022475"/>
    </source>
</evidence>
<comment type="similarity">
    <text evidence="6">Belongs to the exbB/tolQ family.</text>
</comment>
<evidence type="ECO:0000256" key="7">
    <source>
        <dbReference type="SAM" id="Phobius"/>
    </source>
</evidence>
<dbReference type="InterPro" id="IPR002898">
    <property type="entry name" value="MotA_ExbB_proton_chnl"/>
</dbReference>
<name>A0ABQ0C6W8_9PROT</name>
<keyword evidence="6" id="KW-0653">Protein transport</keyword>